<dbReference type="Proteomes" id="UP000599074">
    <property type="component" value="Unassembled WGS sequence"/>
</dbReference>
<evidence type="ECO:0000313" key="2">
    <source>
        <dbReference type="EMBL" id="GII22976.1"/>
    </source>
</evidence>
<organism evidence="2 3">
    <name type="scientific">Planosporangium mesophilum</name>
    <dbReference type="NCBI Taxonomy" id="689768"/>
    <lineage>
        <taxon>Bacteria</taxon>
        <taxon>Bacillati</taxon>
        <taxon>Actinomycetota</taxon>
        <taxon>Actinomycetes</taxon>
        <taxon>Micromonosporales</taxon>
        <taxon>Micromonosporaceae</taxon>
        <taxon>Planosporangium</taxon>
    </lineage>
</organism>
<comment type="caution">
    <text evidence="2">The sequence shown here is derived from an EMBL/GenBank/DDBJ whole genome shotgun (WGS) entry which is preliminary data.</text>
</comment>
<feature type="region of interest" description="Disordered" evidence="1">
    <location>
        <begin position="67"/>
        <end position="96"/>
    </location>
</feature>
<reference evidence="2" key="1">
    <citation type="submission" date="2021-01" db="EMBL/GenBank/DDBJ databases">
        <title>Whole genome shotgun sequence of Planosporangium mesophilum NBRC 109066.</title>
        <authorList>
            <person name="Komaki H."/>
            <person name="Tamura T."/>
        </authorList>
    </citation>
    <scope>NUCLEOTIDE SEQUENCE</scope>
    <source>
        <strain evidence="2">NBRC 109066</strain>
    </source>
</reference>
<sequence>MSAPRDDNVSAPRDESGVWRDDRRLPLAELHKAIAVFSFDGHIDDPTGGDAASEEKFGDEERLAQFDKLAPDHDPDPDTEVGRRLRPSFEGHSGPG</sequence>
<accession>A0A8J3TCP4</accession>
<evidence type="ECO:0000313" key="3">
    <source>
        <dbReference type="Proteomes" id="UP000599074"/>
    </source>
</evidence>
<feature type="compositionally biased region" description="Basic and acidic residues" evidence="1">
    <location>
        <begin position="67"/>
        <end position="89"/>
    </location>
</feature>
<dbReference type="EMBL" id="BOON01000023">
    <property type="protein sequence ID" value="GII22976.1"/>
    <property type="molecule type" value="Genomic_DNA"/>
</dbReference>
<proteinExistence type="predicted"/>
<evidence type="ECO:0000256" key="1">
    <source>
        <dbReference type="SAM" id="MobiDB-lite"/>
    </source>
</evidence>
<protein>
    <submittedName>
        <fullName evidence="2">Uncharacterized protein</fullName>
    </submittedName>
</protein>
<dbReference type="AlphaFoldDB" id="A0A8J3TCP4"/>
<dbReference type="RefSeq" id="WP_168115491.1">
    <property type="nucleotide sequence ID" value="NZ_BOON01000023.1"/>
</dbReference>
<keyword evidence="3" id="KW-1185">Reference proteome</keyword>
<name>A0A8J3TCP4_9ACTN</name>
<gene>
    <name evidence="2" type="ORF">Pme01_25730</name>
</gene>